<dbReference type="AlphaFoldDB" id="A0A0C1FXM2"/>
<dbReference type="InterPro" id="IPR011464">
    <property type="entry name" value="DUF1570"/>
</dbReference>
<organism evidence="3 4">
    <name type="scientific">Pedobacter kyungheensis</name>
    <dbReference type="NCBI Taxonomy" id="1069985"/>
    <lineage>
        <taxon>Bacteria</taxon>
        <taxon>Pseudomonadati</taxon>
        <taxon>Bacteroidota</taxon>
        <taxon>Sphingobacteriia</taxon>
        <taxon>Sphingobacteriales</taxon>
        <taxon>Sphingobacteriaceae</taxon>
        <taxon>Pedobacter</taxon>
    </lineage>
</organism>
<dbReference type="OrthoDB" id="256673at2"/>
<dbReference type="Proteomes" id="UP000031246">
    <property type="component" value="Unassembled WGS sequence"/>
</dbReference>
<comment type="caution">
    <text evidence="3">The sequence shown here is derived from an EMBL/GenBank/DDBJ whole genome shotgun (WGS) entry which is preliminary data.</text>
</comment>
<feature type="signal peptide" evidence="1">
    <location>
        <begin position="1"/>
        <end position="19"/>
    </location>
</feature>
<feature type="chain" id="PRO_5002131763" description="DUF1570 domain-containing protein" evidence="1">
    <location>
        <begin position="20"/>
        <end position="252"/>
    </location>
</feature>
<dbReference type="EMBL" id="JSYN01000019">
    <property type="protein sequence ID" value="KIA92619.1"/>
    <property type="molecule type" value="Genomic_DNA"/>
</dbReference>
<feature type="domain" description="DUF1570" evidence="2">
    <location>
        <begin position="108"/>
        <end position="219"/>
    </location>
</feature>
<evidence type="ECO:0000313" key="4">
    <source>
        <dbReference type="Proteomes" id="UP000031246"/>
    </source>
</evidence>
<sequence>MKKRLICLLINLISLASYAQYVEINTINCKISDTEQKKIEKLIAYERMFCNEIFETRENITAPVKINLYGKNKDYRLEQKKYNAPASSDGFYIDNINQAFVYKNRDFIAITLHEASHSIFQFNFKQSPRWLNEGLAEFFETLDFDSEGNLYAAPQDFRIKSIKAGIDLKDAERLKKFFGIYNGSFYGHEVQDNYNTAYSVIYFFIKGKRTENLKQIIRLTNQGYDTEKAITQVFGSFESFEQSYKLFYNYHH</sequence>
<accession>A0A0C1FXM2</accession>
<evidence type="ECO:0000256" key="1">
    <source>
        <dbReference type="SAM" id="SignalP"/>
    </source>
</evidence>
<gene>
    <name evidence="3" type="ORF">OC25_16395</name>
</gene>
<keyword evidence="4" id="KW-1185">Reference proteome</keyword>
<keyword evidence="1" id="KW-0732">Signal</keyword>
<dbReference type="RefSeq" id="WP_039478199.1">
    <property type="nucleotide sequence ID" value="NZ_JSYN01000019.1"/>
</dbReference>
<dbReference type="Pfam" id="PF07607">
    <property type="entry name" value="DUF1570"/>
    <property type="match status" value="1"/>
</dbReference>
<protein>
    <recommendedName>
        <fullName evidence="2">DUF1570 domain-containing protein</fullName>
    </recommendedName>
</protein>
<reference evidence="3 4" key="1">
    <citation type="submission" date="2014-10" db="EMBL/GenBank/DDBJ databases">
        <title>Pedobacter Kyungheensis.</title>
        <authorList>
            <person name="Anderson B.M."/>
            <person name="Newman J.D."/>
        </authorList>
    </citation>
    <scope>NUCLEOTIDE SEQUENCE [LARGE SCALE GENOMIC DNA]</scope>
    <source>
        <strain evidence="3 4">KACC 16221</strain>
    </source>
</reference>
<name>A0A0C1FXM2_9SPHI</name>
<evidence type="ECO:0000259" key="2">
    <source>
        <dbReference type="Pfam" id="PF07607"/>
    </source>
</evidence>
<proteinExistence type="predicted"/>
<evidence type="ECO:0000313" key="3">
    <source>
        <dbReference type="EMBL" id="KIA92619.1"/>
    </source>
</evidence>